<dbReference type="Gene3D" id="3.20.20.70">
    <property type="entry name" value="Aldolase class I"/>
    <property type="match status" value="1"/>
</dbReference>
<keyword evidence="2" id="KW-0808">Transferase</keyword>
<name>A0A6B9ZHV8_9BACT</name>
<dbReference type="InterPro" id="IPR036732">
    <property type="entry name" value="AFP_Neu5c_C_sf"/>
</dbReference>
<dbReference type="PANTHER" id="PTHR42966">
    <property type="entry name" value="N-ACETYLNEURAMINATE SYNTHASE"/>
    <property type="match status" value="1"/>
</dbReference>
<dbReference type="PROSITE" id="PS50844">
    <property type="entry name" value="AFP_LIKE"/>
    <property type="match status" value="1"/>
</dbReference>
<dbReference type="SUPFAM" id="SSF51569">
    <property type="entry name" value="Aldolase"/>
    <property type="match status" value="1"/>
</dbReference>
<reference evidence="2 3" key="1">
    <citation type="submission" date="2020-01" db="EMBL/GenBank/DDBJ databases">
        <title>Complete genome sequence of Chitinophaga sp. H33E-04 isolated from quinoa roots.</title>
        <authorList>
            <person name="Weon H.-Y."/>
            <person name="Lee S.A."/>
        </authorList>
    </citation>
    <scope>NUCLEOTIDE SEQUENCE [LARGE SCALE GENOMIC DNA]</scope>
    <source>
        <strain evidence="2 3">H33E-04</strain>
    </source>
</reference>
<dbReference type="InterPro" id="IPR006190">
    <property type="entry name" value="SAF_AFP_Neu5Ac"/>
</dbReference>
<evidence type="ECO:0000259" key="1">
    <source>
        <dbReference type="PROSITE" id="PS50844"/>
    </source>
</evidence>
<sequence length="334" mass="36600">MDRIFIIAEAGVNHNGDMSLAKQLIDIAADAKADAVKFQTFVAEKLVSKFAEKAAYQKASTDAAETQLSMIKKLELSFAQFGELRDYAEAKGIMFLSTPFDFPSIDFLKSLGMNYGKIPSGELTNLPYLIQMAKNFEHLILSTGMSEMSEIEDALKVLQEYGAKRENIVVLHCNTEYPTPFEDANLKAMLSIEKEFGIKVGYSDHTSGIEAAVAAAALGASVIEKHYTIDRTMEGPDHSASLEPQELKALVSAVRNIEKAMGTGFKTPSPSELKNKAIARKSVVAARDIKAGEVFTEDNLTIKRPGSGISPMKWFDVLGKKAIKDFQTDELITL</sequence>
<dbReference type="CDD" id="cd11615">
    <property type="entry name" value="SAF_NeuB_like"/>
    <property type="match status" value="1"/>
</dbReference>
<dbReference type="PANTHER" id="PTHR42966:SF1">
    <property type="entry name" value="SIALIC ACID SYNTHASE"/>
    <property type="match status" value="1"/>
</dbReference>
<evidence type="ECO:0000313" key="2">
    <source>
        <dbReference type="EMBL" id="QHS61990.1"/>
    </source>
</evidence>
<dbReference type="SMART" id="SM00858">
    <property type="entry name" value="SAF"/>
    <property type="match status" value="1"/>
</dbReference>
<gene>
    <name evidence="2" type="primary">neuB</name>
    <name evidence="2" type="ORF">GWR21_20995</name>
</gene>
<dbReference type="Pfam" id="PF03102">
    <property type="entry name" value="NeuB"/>
    <property type="match status" value="1"/>
</dbReference>
<dbReference type="NCBIfam" id="TIGR03569">
    <property type="entry name" value="NeuB_NnaB"/>
    <property type="match status" value="1"/>
</dbReference>
<dbReference type="InterPro" id="IPR051690">
    <property type="entry name" value="PseI-like"/>
</dbReference>
<organism evidence="2 3">
    <name type="scientific">Chitinophaga agri</name>
    <dbReference type="NCBI Taxonomy" id="2703787"/>
    <lineage>
        <taxon>Bacteria</taxon>
        <taxon>Pseudomonadati</taxon>
        <taxon>Bacteroidota</taxon>
        <taxon>Chitinophagia</taxon>
        <taxon>Chitinophagales</taxon>
        <taxon>Chitinophagaceae</taxon>
        <taxon>Chitinophaga</taxon>
    </lineage>
</organism>
<evidence type="ECO:0000313" key="3">
    <source>
        <dbReference type="Proteomes" id="UP000476411"/>
    </source>
</evidence>
<dbReference type="InterPro" id="IPR013974">
    <property type="entry name" value="SAF"/>
</dbReference>
<proteinExistence type="predicted"/>
<dbReference type="GO" id="GO:0047444">
    <property type="term" value="F:N-acylneuraminate-9-phosphate synthase activity"/>
    <property type="evidence" value="ECO:0007669"/>
    <property type="project" value="TreeGrafter"/>
</dbReference>
<dbReference type="EMBL" id="CP048113">
    <property type="protein sequence ID" value="QHS61990.1"/>
    <property type="molecule type" value="Genomic_DNA"/>
</dbReference>
<dbReference type="SUPFAM" id="SSF51269">
    <property type="entry name" value="AFP III-like domain"/>
    <property type="match status" value="1"/>
</dbReference>
<dbReference type="RefSeq" id="WP_162333645.1">
    <property type="nucleotide sequence ID" value="NZ_CP048113.1"/>
</dbReference>
<feature type="domain" description="AFP-like" evidence="1">
    <location>
        <begin position="282"/>
        <end position="334"/>
    </location>
</feature>
<dbReference type="Pfam" id="PF08666">
    <property type="entry name" value="SAF"/>
    <property type="match status" value="1"/>
</dbReference>
<dbReference type="InterPro" id="IPR013785">
    <property type="entry name" value="Aldolase_TIM"/>
</dbReference>
<dbReference type="GO" id="GO:0050462">
    <property type="term" value="F:N-acetylneuraminate synthase activity"/>
    <property type="evidence" value="ECO:0007669"/>
    <property type="project" value="UniProtKB-EC"/>
</dbReference>
<accession>A0A6B9ZHV8</accession>
<dbReference type="KEGG" id="chih:GWR21_20995"/>
<dbReference type="AlphaFoldDB" id="A0A6B9ZHV8"/>
<dbReference type="InterPro" id="IPR020007">
    <property type="entry name" value="NeuB/NeuA"/>
</dbReference>
<protein>
    <submittedName>
        <fullName evidence="2">N-acetylneuraminate synthase</fullName>
        <ecNumber evidence="2">2.5.1.56</ecNumber>
    </submittedName>
</protein>
<keyword evidence="3" id="KW-1185">Reference proteome</keyword>
<dbReference type="InterPro" id="IPR057736">
    <property type="entry name" value="SAF_PseI/NeuA/NeuB"/>
</dbReference>
<dbReference type="Proteomes" id="UP000476411">
    <property type="component" value="Chromosome"/>
</dbReference>
<dbReference type="EC" id="2.5.1.56" evidence="2"/>
<dbReference type="GO" id="GO:0016051">
    <property type="term" value="P:carbohydrate biosynthetic process"/>
    <property type="evidence" value="ECO:0007669"/>
    <property type="project" value="InterPro"/>
</dbReference>
<dbReference type="Gene3D" id="3.90.1210.10">
    <property type="entry name" value="Antifreeze-like/N-acetylneuraminic acid synthase C-terminal domain"/>
    <property type="match status" value="1"/>
</dbReference>
<dbReference type="InterPro" id="IPR013132">
    <property type="entry name" value="PseI/NeuA/B-like_N"/>
</dbReference>